<evidence type="ECO:0000256" key="6">
    <source>
        <dbReference type="ARBA" id="ARBA00022605"/>
    </source>
</evidence>
<feature type="binding site" evidence="12 15">
    <location>
        <position position="47"/>
    </location>
    <ligand>
        <name>pyruvate</name>
        <dbReference type="ChEBI" id="CHEBI:15361"/>
    </ligand>
</feature>
<dbReference type="EC" id="4.3.3.7" evidence="4 12"/>
<dbReference type="CDD" id="cd00950">
    <property type="entry name" value="DHDPS"/>
    <property type="match status" value="1"/>
</dbReference>
<evidence type="ECO:0000256" key="14">
    <source>
        <dbReference type="PIRSR" id="PIRSR001365-1"/>
    </source>
</evidence>
<feature type="active site" description="Schiff-base intermediate with substrate" evidence="12 14">
    <location>
        <position position="163"/>
    </location>
</feature>
<comment type="function">
    <text evidence="1 12">Catalyzes the condensation of (S)-aspartate-beta-semialdehyde [(S)-ASA] and pyruvate to 4-hydroxy-tetrahydrodipicolinate (HTPA).</text>
</comment>
<dbReference type="PANTHER" id="PTHR12128">
    <property type="entry name" value="DIHYDRODIPICOLINATE SYNTHASE"/>
    <property type="match status" value="1"/>
</dbReference>
<dbReference type="InterPro" id="IPR005263">
    <property type="entry name" value="DapA"/>
</dbReference>
<comment type="subunit">
    <text evidence="12">Homotetramer; dimer of dimers.</text>
</comment>
<organism evidence="16 17">
    <name type="scientific">Tremblaya princeps</name>
    <dbReference type="NCBI Taxonomy" id="189385"/>
    <lineage>
        <taxon>Bacteria</taxon>
        <taxon>Pseudomonadati</taxon>
        <taxon>Pseudomonadota</taxon>
        <taxon>Betaproteobacteria</taxon>
        <taxon>Candidatus Tremblayella</taxon>
    </lineage>
</organism>
<dbReference type="PRINTS" id="PR00146">
    <property type="entry name" value="DHPICSNTHASE"/>
</dbReference>
<keyword evidence="5 12" id="KW-0963">Cytoplasm</keyword>
<feature type="site" description="Part of a proton relay during catalysis" evidence="12">
    <location>
        <position position="46"/>
    </location>
</feature>
<evidence type="ECO:0000256" key="12">
    <source>
        <dbReference type="HAMAP-Rule" id="MF_00418"/>
    </source>
</evidence>
<proteinExistence type="inferred from homology"/>
<dbReference type="GO" id="GO:0019877">
    <property type="term" value="P:diaminopimelate biosynthetic process"/>
    <property type="evidence" value="ECO:0007669"/>
    <property type="project" value="UniProtKB-UniRule"/>
</dbReference>
<name>A0A143WN03_TREPR</name>
<evidence type="ECO:0000313" key="16">
    <source>
        <dbReference type="EMBL" id="CUX76493.1"/>
    </source>
</evidence>
<dbReference type="InterPro" id="IPR002220">
    <property type="entry name" value="DapA-like"/>
</dbReference>
<feature type="binding site" evidence="12 15">
    <location>
        <position position="207"/>
    </location>
    <ligand>
        <name>pyruvate</name>
        <dbReference type="ChEBI" id="CHEBI:15361"/>
    </ligand>
</feature>
<evidence type="ECO:0000256" key="13">
    <source>
        <dbReference type="PIRNR" id="PIRNR001365"/>
    </source>
</evidence>
<dbReference type="InterPro" id="IPR013785">
    <property type="entry name" value="Aldolase_TIM"/>
</dbReference>
<evidence type="ECO:0000256" key="9">
    <source>
        <dbReference type="ARBA" id="ARBA00023239"/>
    </source>
</evidence>
<reference evidence="17" key="1">
    <citation type="submission" date="2016-01" db="EMBL/GenBank/DDBJ databases">
        <authorList>
            <person name="Husnik F."/>
        </authorList>
    </citation>
    <scope>NUCLEOTIDE SEQUENCE [LARGE SCALE GENOMIC DNA]</scope>
</reference>
<keyword evidence="10 12" id="KW-0704">Schiff base</keyword>
<dbReference type="EMBL" id="LN998829">
    <property type="protein sequence ID" value="CUX76493.1"/>
    <property type="molecule type" value="Genomic_DNA"/>
</dbReference>
<accession>A0A143WN03</accession>
<dbReference type="SMART" id="SM01130">
    <property type="entry name" value="DHDPS"/>
    <property type="match status" value="1"/>
</dbReference>
<dbReference type="Gene3D" id="3.20.20.70">
    <property type="entry name" value="Aldolase class I"/>
    <property type="match status" value="1"/>
</dbReference>
<comment type="similarity">
    <text evidence="3 12 13">Belongs to the DapA family.</text>
</comment>
<evidence type="ECO:0000256" key="10">
    <source>
        <dbReference type="ARBA" id="ARBA00023270"/>
    </source>
</evidence>
<dbReference type="AlphaFoldDB" id="A0A143WN03"/>
<dbReference type="PANTHER" id="PTHR12128:SF66">
    <property type="entry name" value="4-HYDROXY-2-OXOGLUTARATE ALDOLASE, MITOCHONDRIAL"/>
    <property type="match status" value="1"/>
</dbReference>
<evidence type="ECO:0000256" key="11">
    <source>
        <dbReference type="ARBA" id="ARBA00047836"/>
    </source>
</evidence>
<feature type="active site" description="Proton donor/acceptor" evidence="12 14">
    <location>
        <position position="135"/>
    </location>
</feature>
<dbReference type="SUPFAM" id="SSF51569">
    <property type="entry name" value="Aldolase"/>
    <property type="match status" value="1"/>
</dbReference>
<dbReference type="Pfam" id="PF00701">
    <property type="entry name" value="DHDPS"/>
    <property type="match status" value="1"/>
</dbReference>
<dbReference type="PATRIC" id="fig|189385.7.peg.126"/>
<keyword evidence="6 12" id="KW-0028">Amino-acid biosynthesis</keyword>
<keyword evidence="8 12" id="KW-0457">Lysine biosynthesis</keyword>
<dbReference type="PIRSF" id="PIRSF001365">
    <property type="entry name" value="DHDPS"/>
    <property type="match status" value="1"/>
</dbReference>
<comment type="catalytic activity">
    <reaction evidence="11 12">
        <text>L-aspartate 4-semialdehyde + pyruvate = (2S,4S)-4-hydroxy-2,3,4,5-tetrahydrodipicolinate + H2O + H(+)</text>
        <dbReference type="Rhea" id="RHEA:34171"/>
        <dbReference type="ChEBI" id="CHEBI:15361"/>
        <dbReference type="ChEBI" id="CHEBI:15377"/>
        <dbReference type="ChEBI" id="CHEBI:15378"/>
        <dbReference type="ChEBI" id="CHEBI:67139"/>
        <dbReference type="ChEBI" id="CHEBI:537519"/>
        <dbReference type="EC" id="4.3.3.7"/>
    </reaction>
</comment>
<evidence type="ECO:0000256" key="5">
    <source>
        <dbReference type="ARBA" id="ARBA00022490"/>
    </source>
</evidence>
<evidence type="ECO:0000313" key="17">
    <source>
        <dbReference type="Proteomes" id="UP000075222"/>
    </source>
</evidence>
<dbReference type="NCBIfam" id="TIGR00674">
    <property type="entry name" value="dapA"/>
    <property type="match status" value="1"/>
</dbReference>
<protein>
    <recommendedName>
        <fullName evidence="4 12">4-hydroxy-tetrahydrodipicolinate synthase</fullName>
        <shortName evidence="12">HTPA synthase</shortName>
        <ecNumber evidence="4 12">4.3.3.7</ecNumber>
    </recommendedName>
</protein>
<evidence type="ECO:0000256" key="8">
    <source>
        <dbReference type="ARBA" id="ARBA00023154"/>
    </source>
</evidence>
<dbReference type="Proteomes" id="UP000075222">
    <property type="component" value="Chromosome I"/>
</dbReference>
<dbReference type="GO" id="GO:0008840">
    <property type="term" value="F:4-hydroxy-tetrahydrodipicolinate synthase activity"/>
    <property type="evidence" value="ECO:0007669"/>
    <property type="project" value="UniProtKB-UniRule"/>
</dbReference>
<comment type="subcellular location">
    <subcellularLocation>
        <location evidence="12">Cytoplasm</location>
    </subcellularLocation>
</comment>
<evidence type="ECO:0000256" key="4">
    <source>
        <dbReference type="ARBA" id="ARBA00012086"/>
    </source>
</evidence>
<gene>
    <name evidence="12 16" type="primary">dapA</name>
    <name evidence="16" type="ORF">PMARG_TP00109</name>
</gene>
<evidence type="ECO:0000256" key="3">
    <source>
        <dbReference type="ARBA" id="ARBA00007592"/>
    </source>
</evidence>
<dbReference type="HAMAP" id="MF_00418">
    <property type="entry name" value="DapA"/>
    <property type="match status" value="1"/>
</dbReference>
<keyword evidence="9 12" id="KW-0456">Lyase</keyword>
<comment type="caution">
    <text evidence="12">Was originally thought to be a dihydrodipicolinate synthase (DHDPS), catalyzing the condensation of (S)-aspartate-beta-semialdehyde [(S)-ASA] and pyruvate to dihydrodipicolinate (DHDP). However, it was shown in E.coli that the product of the enzymatic reaction is not dihydrodipicolinate but in fact (4S)-4-hydroxy-2,3,4,5-tetrahydro-(2S)-dipicolinic acid (HTPA), and that the consecutive dehydration reaction leading to DHDP is not spontaneous but catalyzed by DapB.</text>
</comment>
<evidence type="ECO:0000256" key="7">
    <source>
        <dbReference type="ARBA" id="ARBA00022915"/>
    </source>
</evidence>
<comment type="pathway">
    <text evidence="2 12">Amino-acid biosynthesis; L-lysine biosynthesis via DAP pathway; (S)-tetrahydrodipicolinate from L-aspartate: step 3/4.</text>
</comment>
<evidence type="ECO:0000256" key="1">
    <source>
        <dbReference type="ARBA" id="ARBA00003294"/>
    </source>
</evidence>
<evidence type="ECO:0000256" key="15">
    <source>
        <dbReference type="PIRSR" id="PIRSR001365-2"/>
    </source>
</evidence>
<keyword evidence="7 12" id="KW-0220">Diaminopimelate biosynthesis</keyword>
<dbReference type="GO" id="GO:0005737">
    <property type="term" value="C:cytoplasm"/>
    <property type="evidence" value="ECO:0007669"/>
    <property type="project" value="UniProtKB-SubCell"/>
</dbReference>
<dbReference type="UniPathway" id="UPA00034">
    <property type="reaction ID" value="UER00017"/>
</dbReference>
<dbReference type="InterPro" id="IPR020625">
    <property type="entry name" value="Schiff_base-form_aldolases_AS"/>
</dbReference>
<dbReference type="GO" id="GO:0009089">
    <property type="term" value="P:lysine biosynthetic process via diaminopimelate"/>
    <property type="evidence" value="ECO:0007669"/>
    <property type="project" value="UniProtKB-UniRule"/>
</dbReference>
<sequence>MQLVHGVITAIVTPMMEDGAIDIETFRELVSWQIELGVRGIVVAGTTGEVSTLCHGEHIALVGEAVQIARGRACIIAGAGSNSTNEAIELTRHARDVGADAALQVVPYYNKPTQDGLYNHFRAIAEAVDIDLVLYNVPSRVGTKLHPYTTARLSHVPGIVGVKDTEPSMLSMYRLLRMHGVRHGFKVYSGDDITSPGAVRLGANGVVSVASNLAPALCLRWHENGSAWGPSDDALLPDSLLRRMFAQANPMPIKHALHEAGLVRSGIRQPLTWLACTPGIELCAIARRSACSVGDCDESPSLLLPGLDV</sequence>
<evidence type="ECO:0000256" key="2">
    <source>
        <dbReference type="ARBA" id="ARBA00005120"/>
    </source>
</evidence>
<dbReference type="PROSITE" id="PS00666">
    <property type="entry name" value="DHDPS_2"/>
    <property type="match status" value="1"/>
</dbReference>
<feature type="site" description="Part of a proton relay during catalysis" evidence="12">
    <location>
        <position position="109"/>
    </location>
</feature>